<dbReference type="Pfam" id="PF12796">
    <property type="entry name" value="Ank_2"/>
    <property type="match status" value="1"/>
</dbReference>
<feature type="region of interest" description="Disordered" evidence="4">
    <location>
        <begin position="1"/>
        <end position="26"/>
    </location>
</feature>
<dbReference type="RefSeq" id="XP_019855756.1">
    <property type="nucleotide sequence ID" value="XM_020000197.1"/>
</dbReference>
<organism evidence="5 6">
    <name type="scientific">Amphimedon queenslandica</name>
    <name type="common">Sponge</name>
    <dbReference type="NCBI Taxonomy" id="400682"/>
    <lineage>
        <taxon>Eukaryota</taxon>
        <taxon>Metazoa</taxon>
        <taxon>Porifera</taxon>
        <taxon>Demospongiae</taxon>
        <taxon>Heteroscleromorpha</taxon>
        <taxon>Haplosclerida</taxon>
        <taxon>Niphatidae</taxon>
        <taxon>Amphimedon</taxon>
    </lineage>
</organism>
<dbReference type="PROSITE" id="PS50297">
    <property type="entry name" value="ANK_REP_REGION"/>
    <property type="match status" value="1"/>
</dbReference>
<feature type="repeat" description="ANK" evidence="3">
    <location>
        <begin position="38"/>
        <end position="70"/>
    </location>
</feature>
<feature type="repeat" description="ANK" evidence="3">
    <location>
        <begin position="107"/>
        <end position="132"/>
    </location>
</feature>
<keyword evidence="2 3" id="KW-0040">ANK repeat</keyword>
<proteinExistence type="predicted"/>
<dbReference type="PANTHER" id="PTHR24189">
    <property type="entry name" value="MYOTROPHIN"/>
    <property type="match status" value="1"/>
</dbReference>
<dbReference type="AlphaFoldDB" id="A0AAN0JG26"/>
<dbReference type="InterPro" id="IPR002110">
    <property type="entry name" value="Ankyrin_rpt"/>
</dbReference>
<dbReference type="KEGG" id="aqu:109584440"/>
<evidence type="ECO:0000256" key="1">
    <source>
        <dbReference type="ARBA" id="ARBA00022737"/>
    </source>
</evidence>
<evidence type="ECO:0008006" key="7">
    <source>
        <dbReference type="Google" id="ProtNLM"/>
    </source>
</evidence>
<dbReference type="PROSITE" id="PS50088">
    <property type="entry name" value="ANK_REPEAT"/>
    <property type="match status" value="2"/>
</dbReference>
<evidence type="ECO:0000313" key="5">
    <source>
        <dbReference type="EnsemblMetazoa" id="XP_019855756.1"/>
    </source>
</evidence>
<accession>A0AAN0JG26</accession>
<dbReference type="GeneID" id="109584440"/>
<dbReference type="Gene3D" id="1.25.40.20">
    <property type="entry name" value="Ankyrin repeat-containing domain"/>
    <property type="match status" value="1"/>
</dbReference>
<evidence type="ECO:0000256" key="4">
    <source>
        <dbReference type="SAM" id="MobiDB-lite"/>
    </source>
</evidence>
<evidence type="ECO:0000256" key="3">
    <source>
        <dbReference type="PROSITE-ProRule" id="PRU00023"/>
    </source>
</evidence>
<protein>
    <recommendedName>
        <fullName evidence="7">ANK_REP_REGION domain-containing protein</fullName>
    </recommendedName>
</protein>
<dbReference type="SUPFAM" id="SSF48403">
    <property type="entry name" value="Ankyrin repeat"/>
    <property type="match status" value="1"/>
</dbReference>
<name>A0AAN0JG26_AMPQE</name>
<reference evidence="5" key="2">
    <citation type="submission" date="2024-06" db="UniProtKB">
        <authorList>
            <consortium name="EnsemblMetazoa"/>
        </authorList>
    </citation>
    <scope>IDENTIFICATION</scope>
</reference>
<dbReference type="Proteomes" id="UP000007879">
    <property type="component" value="Unassembled WGS sequence"/>
</dbReference>
<dbReference type="PANTHER" id="PTHR24189:SF50">
    <property type="entry name" value="ANKYRIN REPEAT AND SOCS BOX PROTEIN 2"/>
    <property type="match status" value="1"/>
</dbReference>
<evidence type="ECO:0000313" key="6">
    <source>
        <dbReference type="Proteomes" id="UP000007879"/>
    </source>
</evidence>
<feature type="compositionally biased region" description="Basic and acidic residues" evidence="4">
    <location>
        <begin position="1"/>
        <end position="13"/>
    </location>
</feature>
<keyword evidence="6" id="KW-1185">Reference proteome</keyword>
<feature type="compositionally biased region" description="Low complexity" evidence="4">
    <location>
        <begin position="14"/>
        <end position="26"/>
    </location>
</feature>
<sequence length="132" mass="14149">MRELAQGREKRDISTSLSSSSSLSSLSPSLRYYNREIETDLSLHKGASDGNHRMLQQLLSKGYNVNSIDQEGATALMHCVLLSGGVQLACADLLIRKGANIDQQAIDGSTALHSASVVGLVSFIQLLLMNGC</sequence>
<dbReference type="InterPro" id="IPR050745">
    <property type="entry name" value="Multifunctional_regulatory"/>
</dbReference>
<evidence type="ECO:0000256" key="2">
    <source>
        <dbReference type="ARBA" id="ARBA00023043"/>
    </source>
</evidence>
<dbReference type="InterPro" id="IPR036770">
    <property type="entry name" value="Ankyrin_rpt-contain_sf"/>
</dbReference>
<dbReference type="EnsemblMetazoa" id="XM_020000197.1">
    <property type="protein sequence ID" value="XP_019855756.1"/>
    <property type="gene ID" value="LOC109584440"/>
</dbReference>
<reference evidence="6" key="1">
    <citation type="journal article" date="2010" name="Nature">
        <title>The Amphimedon queenslandica genome and the evolution of animal complexity.</title>
        <authorList>
            <person name="Srivastava M."/>
            <person name="Simakov O."/>
            <person name="Chapman J."/>
            <person name="Fahey B."/>
            <person name="Gauthier M.E."/>
            <person name="Mitros T."/>
            <person name="Richards G.S."/>
            <person name="Conaco C."/>
            <person name="Dacre M."/>
            <person name="Hellsten U."/>
            <person name="Larroux C."/>
            <person name="Putnam N.H."/>
            <person name="Stanke M."/>
            <person name="Adamska M."/>
            <person name="Darling A."/>
            <person name="Degnan S.M."/>
            <person name="Oakley T.H."/>
            <person name="Plachetzki D.C."/>
            <person name="Zhai Y."/>
            <person name="Adamski M."/>
            <person name="Calcino A."/>
            <person name="Cummins S.F."/>
            <person name="Goodstein D.M."/>
            <person name="Harris C."/>
            <person name="Jackson D.J."/>
            <person name="Leys S.P."/>
            <person name="Shu S."/>
            <person name="Woodcroft B.J."/>
            <person name="Vervoort M."/>
            <person name="Kosik K.S."/>
            <person name="Manning G."/>
            <person name="Degnan B.M."/>
            <person name="Rokhsar D.S."/>
        </authorList>
    </citation>
    <scope>NUCLEOTIDE SEQUENCE [LARGE SCALE GENOMIC DNA]</scope>
</reference>
<keyword evidence="1" id="KW-0677">Repeat</keyword>
<dbReference type="SMART" id="SM00248">
    <property type="entry name" value="ANK"/>
    <property type="match status" value="3"/>
</dbReference>